<dbReference type="AlphaFoldDB" id="A0A7W5H2X9"/>
<reference evidence="1 2" key="1">
    <citation type="submission" date="2020-08" db="EMBL/GenBank/DDBJ databases">
        <title>Genomic Encyclopedia of Type Strains, Phase IV (KMG-IV): sequencing the most valuable type-strain genomes for metagenomic binning, comparative biology and taxonomic classification.</title>
        <authorList>
            <person name="Goeker M."/>
        </authorList>
    </citation>
    <scope>NUCLEOTIDE SEQUENCE [LARGE SCALE GENOMIC DNA]</scope>
    <source>
        <strain evidence="1 2">DSM 27471</strain>
    </source>
</reference>
<organism evidence="1 2">
    <name type="scientific">Microbacter margulisiae</name>
    <dbReference type="NCBI Taxonomy" id="1350067"/>
    <lineage>
        <taxon>Bacteria</taxon>
        <taxon>Pseudomonadati</taxon>
        <taxon>Bacteroidota</taxon>
        <taxon>Bacteroidia</taxon>
        <taxon>Bacteroidales</taxon>
        <taxon>Porphyromonadaceae</taxon>
        <taxon>Microbacter</taxon>
    </lineage>
</organism>
<accession>A0A7W5H2X9</accession>
<dbReference type="EMBL" id="JACHYB010000002">
    <property type="protein sequence ID" value="MBB3187847.1"/>
    <property type="molecule type" value="Genomic_DNA"/>
</dbReference>
<proteinExistence type="predicted"/>
<gene>
    <name evidence="1" type="ORF">FHX64_002045</name>
</gene>
<evidence type="ECO:0000313" key="2">
    <source>
        <dbReference type="Proteomes" id="UP000544222"/>
    </source>
</evidence>
<name>A0A7W5H2X9_9PORP</name>
<comment type="caution">
    <text evidence="1">The sequence shown here is derived from an EMBL/GenBank/DDBJ whole genome shotgun (WGS) entry which is preliminary data.</text>
</comment>
<sequence length="54" mass="6286">MKQVYISVHLRYRMINTYMNKIPIAITGHKKPVPEQRIALVDTYSLNVKIKISA</sequence>
<keyword evidence="2" id="KW-1185">Reference proteome</keyword>
<evidence type="ECO:0000313" key="1">
    <source>
        <dbReference type="EMBL" id="MBB3187847.1"/>
    </source>
</evidence>
<dbReference type="Proteomes" id="UP000544222">
    <property type="component" value="Unassembled WGS sequence"/>
</dbReference>
<protein>
    <submittedName>
        <fullName evidence="1">Uncharacterized protein</fullName>
    </submittedName>
</protein>